<evidence type="ECO:0000256" key="6">
    <source>
        <dbReference type="ARBA" id="ARBA00022576"/>
    </source>
</evidence>
<dbReference type="AlphaFoldDB" id="A0A498CL28"/>
<dbReference type="GO" id="GO:0052654">
    <property type="term" value="F:L-leucine-2-oxoglutarate transaminase activity"/>
    <property type="evidence" value="ECO:0007669"/>
    <property type="project" value="RHEA"/>
</dbReference>
<evidence type="ECO:0000256" key="8">
    <source>
        <dbReference type="ARBA" id="ARBA00022679"/>
    </source>
</evidence>
<dbReference type="UniPathway" id="UPA00049">
    <property type="reaction ID" value="UER00062"/>
</dbReference>
<comment type="catalytic activity">
    <reaction evidence="13 17">
        <text>L-leucine + 2-oxoglutarate = 4-methyl-2-oxopentanoate + L-glutamate</text>
        <dbReference type="Rhea" id="RHEA:18321"/>
        <dbReference type="ChEBI" id="CHEBI:16810"/>
        <dbReference type="ChEBI" id="CHEBI:17865"/>
        <dbReference type="ChEBI" id="CHEBI:29985"/>
        <dbReference type="ChEBI" id="CHEBI:57427"/>
        <dbReference type="EC" id="2.6.1.42"/>
    </reaction>
</comment>
<evidence type="ECO:0000256" key="4">
    <source>
        <dbReference type="ARBA" id="ARBA00005072"/>
    </source>
</evidence>
<dbReference type="Gene3D" id="3.30.470.10">
    <property type="match status" value="1"/>
</dbReference>
<dbReference type="Pfam" id="PF01063">
    <property type="entry name" value="Aminotran_4"/>
    <property type="match status" value="1"/>
</dbReference>
<comment type="catalytic activity">
    <reaction evidence="12 17">
        <text>L-isoleucine + 2-oxoglutarate = (S)-3-methyl-2-oxopentanoate + L-glutamate</text>
        <dbReference type="Rhea" id="RHEA:24801"/>
        <dbReference type="ChEBI" id="CHEBI:16810"/>
        <dbReference type="ChEBI" id="CHEBI:29985"/>
        <dbReference type="ChEBI" id="CHEBI:35146"/>
        <dbReference type="ChEBI" id="CHEBI:58045"/>
        <dbReference type="EC" id="2.6.1.42"/>
    </reaction>
</comment>
<keyword evidence="7 17" id="KW-0028">Amino-acid biosynthesis</keyword>
<dbReference type="NCBIfam" id="NF009897">
    <property type="entry name" value="PRK13357.1"/>
    <property type="match status" value="1"/>
</dbReference>
<comment type="catalytic activity">
    <reaction evidence="11 17">
        <text>L-valine + 2-oxoglutarate = 3-methyl-2-oxobutanoate + L-glutamate</text>
        <dbReference type="Rhea" id="RHEA:24813"/>
        <dbReference type="ChEBI" id="CHEBI:11851"/>
        <dbReference type="ChEBI" id="CHEBI:16810"/>
        <dbReference type="ChEBI" id="CHEBI:29985"/>
        <dbReference type="ChEBI" id="CHEBI:57762"/>
        <dbReference type="EC" id="2.6.1.42"/>
    </reaction>
</comment>
<evidence type="ECO:0000256" key="10">
    <source>
        <dbReference type="ARBA" id="ARBA00023304"/>
    </source>
</evidence>
<evidence type="ECO:0000256" key="17">
    <source>
        <dbReference type="RuleBase" id="RU004517"/>
    </source>
</evidence>
<evidence type="ECO:0000256" key="14">
    <source>
        <dbReference type="PIRSR" id="PIRSR006468-1"/>
    </source>
</evidence>
<dbReference type="InterPro" id="IPR043132">
    <property type="entry name" value="BCAT-like_C"/>
</dbReference>
<evidence type="ECO:0000256" key="18">
    <source>
        <dbReference type="RuleBase" id="RU004519"/>
    </source>
</evidence>
<evidence type="ECO:0000256" key="7">
    <source>
        <dbReference type="ARBA" id="ARBA00022605"/>
    </source>
</evidence>
<keyword evidence="6 17" id="KW-0032">Aminotransferase</keyword>
<dbReference type="RefSeq" id="WP_121587270.1">
    <property type="nucleotide sequence ID" value="NZ_RCHT01000022.1"/>
</dbReference>
<evidence type="ECO:0000256" key="5">
    <source>
        <dbReference type="ARBA" id="ARBA00009320"/>
    </source>
</evidence>
<organism evidence="19 20">
    <name type="scientific">Anaerotruncus massiliensis</name>
    <name type="common">ex Liu et al. 2021</name>
    <dbReference type="NCBI Taxonomy" id="2321404"/>
    <lineage>
        <taxon>Bacteria</taxon>
        <taxon>Bacillati</taxon>
        <taxon>Bacillota</taxon>
        <taxon>Clostridia</taxon>
        <taxon>Eubacteriales</taxon>
        <taxon>Oscillospiraceae</taxon>
        <taxon>Anaerotruncus</taxon>
    </lineage>
</organism>
<comment type="pathway">
    <text evidence="2 18">Amino-acid biosynthesis; L-isoleucine biosynthesis; L-isoleucine from 2-oxobutanoate: step 4/4.</text>
</comment>
<proteinExistence type="inferred from homology"/>
<dbReference type="PANTHER" id="PTHR11825:SF44">
    <property type="entry name" value="BRANCHED-CHAIN-AMINO-ACID AMINOTRANSFERASE"/>
    <property type="match status" value="1"/>
</dbReference>
<evidence type="ECO:0000256" key="12">
    <source>
        <dbReference type="ARBA" id="ARBA00048798"/>
    </source>
</evidence>
<protein>
    <recommendedName>
        <fullName evidence="17">Branched-chain-amino-acid aminotransferase</fullName>
        <ecNumber evidence="17">2.6.1.42</ecNumber>
    </recommendedName>
</protein>
<sequence>MEIKVTLTDHPKQKPDENNLGFGHIFTDHMFLMDYDDGQGWHDPRVVPYGPIPMDPACSCLHYAQEVFEGMKAYRTADGKIQFFRPGQNFKRLNTSCERLVIPKMDEELLMEGLKRLVTIEKDWVPSAPDTSLYIRPFIVATQAVLGVHPSAHYVYCVILSPSGAYYAGGIDPVKIYVETKYVRAASQGGMGAYKTGGNYAASLIAQEEAERQGYSQVLWLDAVERKYVEEVGSMNVFFKIDGEIVTPELDGSILPGITRKSVIQLLRSWGMNVSERKLSIDELESAAKAGKLEEAWGTGTAAVISPIGELKCGDTVTVINEGRIGEISQKLYDTITDIQWGRIPDPFGWITPCC</sequence>
<dbReference type="InterPro" id="IPR043131">
    <property type="entry name" value="BCAT-like_N"/>
</dbReference>
<keyword evidence="10 17" id="KW-0100">Branched-chain amino acid biosynthesis</keyword>
<dbReference type="EC" id="2.6.1.42" evidence="17"/>
<evidence type="ECO:0000256" key="2">
    <source>
        <dbReference type="ARBA" id="ARBA00004824"/>
    </source>
</evidence>
<dbReference type="UniPathway" id="UPA00047">
    <property type="reaction ID" value="UER00058"/>
</dbReference>
<dbReference type="EMBL" id="RCHT01000022">
    <property type="protein sequence ID" value="RLL09138.1"/>
    <property type="molecule type" value="Genomic_DNA"/>
</dbReference>
<reference evidence="19 20" key="1">
    <citation type="submission" date="2018-10" db="EMBL/GenBank/DDBJ databases">
        <title>Anaerotruncus faecis sp. nov., isolated from human feces.</title>
        <authorList>
            <person name="Wang Y.-J."/>
        </authorList>
    </citation>
    <scope>NUCLEOTIDE SEQUENCE [LARGE SCALE GENOMIC DNA]</scope>
    <source>
        <strain evidence="19 20">22A2-44</strain>
    </source>
</reference>
<evidence type="ECO:0000256" key="16">
    <source>
        <dbReference type="RuleBase" id="RU004516"/>
    </source>
</evidence>
<feature type="modified residue" description="N6-(pyridoxal phosphate)lysine" evidence="14">
    <location>
        <position position="195"/>
    </location>
</feature>
<evidence type="ECO:0000256" key="9">
    <source>
        <dbReference type="ARBA" id="ARBA00022898"/>
    </source>
</evidence>
<comment type="caution">
    <text evidence="19">The sequence shown here is derived from an EMBL/GenBank/DDBJ whole genome shotgun (WGS) entry which is preliminary data.</text>
</comment>
<keyword evidence="20" id="KW-1185">Reference proteome</keyword>
<dbReference type="GO" id="GO:0009099">
    <property type="term" value="P:L-valine biosynthetic process"/>
    <property type="evidence" value="ECO:0007669"/>
    <property type="project" value="UniProtKB-UniPathway"/>
</dbReference>
<dbReference type="GO" id="GO:0052656">
    <property type="term" value="F:L-isoleucine-2-oxoglutarate transaminase activity"/>
    <property type="evidence" value="ECO:0007669"/>
    <property type="project" value="RHEA"/>
</dbReference>
<dbReference type="PANTHER" id="PTHR11825">
    <property type="entry name" value="SUBGROUP IIII AMINOTRANSFERASE"/>
    <property type="match status" value="1"/>
</dbReference>
<evidence type="ECO:0000256" key="11">
    <source>
        <dbReference type="ARBA" id="ARBA00048212"/>
    </source>
</evidence>
<dbReference type="InterPro" id="IPR005786">
    <property type="entry name" value="B_amino_transII"/>
</dbReference>
<evidence type="ECO:0000313" key="20">
    <source>
        <dbReference type="Proteomes" id="UP000276301"/>
    </source>
</evidence>
<dbReference type="SUPFAM" id="SSF56752">
    <property type="entry name" value="D-aminoacid aminotransferase-like PLP-dependent enzymes"/>
    <property type="match status" value="1"/>
</dbReference>
<dbReference type="Gene3D" id="3.20.10.10">
    <property type="entry name" value="D-amino Acid Aminotransferase, subunit A, domain 2"/>
    <property type="match status" value="1"/>
</dbReference>
<dbReference type="PIRSF" id="PIRSF006468">
    <property type="entry name" value="BCAT1"/>
    <property type="match status" value="1"/>
</dbReference>
<evidence type="ECO:0000256" key="13">
    <source>
        <dbReference type="ARBA" id="ARBA00049229"/>
    </source>
</evidence>
<keyword evidence="8 17" id="KW-0808">Transferase</keyword>
<dbReference type="Proteomes" id="UP000276301">
    <property type="component" value="Unassembled WGS sequence"/>
</dbReference>
<gene>
    <name evidence="19" type="ORF">D4A47_10585</name>
</gene>
<comment type="similarity">
    <text evidence="5 15">Belongs to the class-IV pyridoxal-phosphate-dependent aminotransferase family.</text>
</comment>
<evidence type="ECO:0000313" key="19">
    <source>
        <dbReference type="EMBL" id="RLL09138.1"/>
    </source>
</evidence>
<dbReference type="CDD" id="cd01557">
    <property type="entry name" value="BCAT_beta_family"/>
    <property type="match status" value="1"/>
</dbReference>
<dbReference type="GO" id="GO:0052655">
    <property type="term" value="F:L-valine-2-oxoglutarate transaminase activity"/>
    <property type="evidence" value="ECO:0007669"/>
    <property type="project" value="RHEA"/>
</dbReference>
<evidence type="ECO:0000256" key="3">
    <source>
        <dbReference type="ARBA" id="ARBA00004931"/>
    </source>
</evidence>
<name>A0A498CL28_9FIRM</name>
<dbReference type="InterPro" id="IPR001544">
    <property type="entry name" value="Aminotrans_IV"/>
</dbReference>
<dbReference type="InterPro" id="IPR033939">
    <property type="entry name" value="BCAT_family"/>
</dbReference>
<dbReference type="NCBIfam" id="TIGR01123">
    <property type="entry name" value="ilvE_II"/>
    <property type="match status" value="1"/>
</dbReference>
<dbReference type="InterPro" id="IPR018300">
    <property type="entry name" value="Aminotrans_IV_CS"/>
</dbReference>
<dbReference type="PROSITE" id="PS00770">
    <property type="entry name" value="AA_TRANSFER_CLASS_4"/>
    <property type="match status" value="1"/>
</dbReference>
<comment type="pathway">
    <text evidence="3 18">Amino-acid biosynthesis; L-valine biosynthesis; L-valine from pyruvate: step 4/4.</text>
</comment>
<comment type="cofactor">
    <cofactor evidence="1 16">
        <name>pyridoxal 5'-phosphate</name>
        <dbReference type="ChEBI" id="CHEBI:597326"/>
    </cofactor>
</comment>
<dbReference type="GO" id="GO:0009097">
    <property type="term" value="P:isoleucine biosynthetic process"/>
    <property type="evidence" value="ECO:0007669"/>
    <property type="project" value="UniProtKB-UniPathway"/>
</dbReference>
<dbReference type="InterPro" id="IPR036038">
    <property type="entry name" value="Aminotransferase-like"/>
</dbReference>
<comment type="pathway">
    <text evidence="4 18">Amino-acid biosynthesis; L-leucine biosynthesis; L-leucine from 3-methyl-2-oxobutanoate: step 4/4.</text>
</comment>
<evidence type="ECO:0000256" key="15">
    <source>
        <dbReference type="RuleBase" id="RU004106"/>
    </source>
</evidence>
<dbReference type="GO" id="GO:0009098">
    <property type="term" value="P:L-leucine biosynthetic process"/>
    <property type="evidence" value="ECO:0007669"/>
    <property type="project" value="UniProtKB-UniPathway"/>
</dbReference>
<evidence type="ECO:0000256" key="1">
    <source>
        <dbReference type="ARBA" id="ARBA00001933"/>
    </source>
</evidence>
<accession>A0A498CL28</accession>
<keyword evidence="9 16" id="KW-0663">Pyridoxal phosphate</keyword>
<dbReference type="UniPathway" id="UPA00048">
    <property type="reaction ID" value="UER00073"/>
</dbReference>